<accession>A0AAD3CPW9</accession>
<dbReference type="EMBL" id="BLLK01000038">
    <property type="protein sequence ID" value="GFH49693.1"/>
    <property type="molecule type" value="Genomic_DNA"/>
</dbReference>
<protein>
    <submittedName>
        <fullName evidence="1">Uncharacterized protein</fullName>
    </submittedName>
</protein>
<sequence>MQAAYTNVSEFAYLPGQVILMLALKNTNNLVTYAIGKAWKALEELELISYPGENVGDLVKDCLKFLHIMDGGYCLPYNVQSTFLYKVNDTNSSNFNFQVSALLQTVLVMEDSIGQHKNPKDIMKHPHYKKHNMWALCDAVAATYCQEISFNYWVVERLPSTAEGNLGTDSTTTANPGGKSCWDCGSFLHLCNSPDCPMYGKEKVGEPEGASHHQVALDYRRSLI</sequence>
<proteinExistence type="predicted"/>
<dbReference type="AlphaFoldDB" id="A0AAD3CPW9"/>
<organism evidence="1 2">
    <name type="scientific">Chaetoceros tenuissimus</name>
    <dbReference type="NCBI Taxonomy" id="426638"/>
    <lineage>
        <taxon>Eukaryota</taxon>
        <taxon>Sar</taxon>
        <taxon>Stramenopiles</taxon>
        <taxon>Ochrophyta</taxon>
        <taxon>Bacillariophyta</taxon>
        <taxon>Coscinodiscophyceae</taxon>
        <taxon>Chaetocerotophycidae</taxon>
        <taxon>Chaetocerotales</taxon>
        <taxon>Chaetocerotaceae</taxon>
        <taxon>Chaetoceros</taxon>
    </lineage>
</organism>
<name>A0AAD3CPW9_9STRA</name>
<comment type="caution">
    <text evidence="1">The sequence shown here is derived from an EMBL/GenBank/DDBJ whole genome shotgun (WGS) entry which is preliminary data.</text>
</comment>
<evidence type="ECO:0000313" key="2">
    <source>
        <dbReference type="Proteomes" id="UP001054902"/>
    </source>
</evidence>
<evidence type="ECO:0000313" key="1">
    <source>
        <dbReference type="EMBL" id="GFH49693.1"/>
    </source>
</evidence>
<gene>
    <name evidence="1" type="ORF">CTEN210_06169</name>
</gene>
<keyword evidence="2" id="KW-1185">Reference proteome</keyword>
<reference evidence="1 2" key="1">
    <citation type="journal article" date="2021" name="Sci. Rep.">
        <title>The genome of the diatom Chaetoceros tenuissimus carries an ancient integrated fragment of an extant virus.</title>
        <authorList>
            <person name="Hongo Y."/>
            <person name="Kimura K."/>
            <person name="Takaki Y."/>
            <person name="Yoshida Y."/>
            <person name="Baba S."/>
            <person name="Kobayashi G."/>
            <person name="Nagasaki K."/>
            <person name="Hano T."/>
            <person name="Tomaru Y."/>
        </authorList>
    </citation>
    <scope>NUCLEOTIDE SEQUENCE [LARGE SCALE GENOMIC DNA]</scope>
    <source>
        <strain evidence="1 2">NIES-3715</strain>
    </source>
</reference>
<dbReference type="Proteomes" id="UP001054902">
    <property type="component" value="Unassembled WGS sequence"/>
</dbReference>